<dbReference type="GO" id="GO:0004185">
    <property type="term" value="F:serine-type carboxypeptidase activity"/>
    <property type="evidence" value="ECO:0007669"/>
    <property type="project" value="InterPro"/>
</dbReference>
<gene>
    <name evidence="2" type="ORF">FB554_2259</name>
</gene>
<keyword evidence="2" id="KW-0645">Protease</keyword>
<evidence type="ECO:0000313" key="2">
    <source>
        <dbReference type="EMBL" id="TQL34101.1"/>
    </source>
</evidence>
<feature type="region of interest" description="Disordered" evidence="1">
    <location>
        <begin position="1"/>
        <end position="24"/>
    </location>
</feature>
<keyword evidence="3" id="KW-1185">Reference proteome</keyword>
<organism evidence="2 3">
    <name type="scientific">Barrientosiimonas humi</name>
    <dbReference type="NCBI Taxonomy" id="999931"/>
    <lineage>
        <taxon>Bacteria</taxon>
        <taxon>Bacillati</taxon>
        <taxon>Actinomycetota</taxon>
        <taxon>Actinomycetes</taxon>
        <taxon>Micrococcales</taxon>
        <taxon>Dermacoccaceae</taxon>
        <taxon>Barrientosiimonas</taxon>
    </lineage>
</organism>
<dbReference type="Pfam" id="PF00450">
    <property type="entry name" value="Peptidase_S10"/>
    <property type="match status" value="1"/>
</dbReference>
<keyword evidence="2" id="KW-0121">Carboxypeptidase</keyword>
<reference evidence="2 3" key="1">
    <citation type="submission" date="2019-06" db="EMBL/GenBank/DDBJ databases">
        <title>Sequencing the genomes of 1000 actinobacteria strains.</title>
        <authorList>
            <person name="Klenk H.-P."/>
        </authorList>
    </citation>
    <scope>NUCLEOTIDE SEQUENCE [LARGE SCALE GENOMIC DNA]</scope>
    <source>
        <strain evidence="2 3">DSM 24617</strain>
    </source>
</reference>
<comment type="caution">
    <text evidence="2">The sequence shown here is derived from an EMBL/GenBank/DDBJ whole genome shotgun (WGS) entry which is preliminary data.</text>
</comment>
<dbReference type="InterPro" id="IPR001563">
    <property type="entry name" value="Peptidase_S10"/>
</dbReference>
<dbReference type="EMBL" id="VFOK01000001">
    <property type="protein sequence ID" value="TQL34101.1"/>
    <property type="molecule type" value="Genomic_DNA"/>
</dbReference>
<evidence type="ECO:0000313" key="3">
    <source>
        <dbReference type="Proteomes" id="UP000318336"/>
    </source>
</evidence>
<dbReference type="Gene3D" id="3.40.50.1820">
    <property type="entry name" value="alpha/beta hydrolase"/>
    <property type="match status" value="1"/>
</dbReference>
<accession>A0A542XE46</accession>
<name>A0A542XE46_9MICO</name>
<keyword evidence="2" id="KW-0378">Hydrolase</keyword>
<dbReference type="InterPro" id="IPR029058">
    <property type="entry name" value="AB_hydrolase_fold"/>
</dbReference>
<dbReference type="Proteomes" id="UP000318336">
    <property type="component" value="Unassembled WGS sequence"/>
</dbReference>
<dbReference type="OrthoDB" id="9770107at2"/>
<dbReference type="AlphaFoldDB" id="A0A542XE46"/>
<sequence length="496" mass="54599">MDDDASTTTPAADASETTRPAEPKDELVTTAHTLKVGRKTLRYKAAAGRLVLREDVFKDDVYQGRRAKAEVGLTAYTLDEGADADTTTRPVTFAFNGGPGSSSVWLHLGLLGPRRVVAGDAGGLARPPYALADNPESLLAVSDLVLIDPVSTGWSRAAEGEKAKDFHGYAKDVESMAEVIRLWTTRNARWGSPKFLAGESYGTTRAVALAERLQSREGMYLNGLMLISSVLDFGTLDFEIPRNDRAHALYLPHYAATAHFHGKHGRRSLRSVLTEAETYAAGEYPRVLALGSRASATERAEAVATVARLAGLSEDYVDRADLRIEHWRYYGELLRDERRTVGRLDSRFTGAAASAIAESMDADPSMDAIVGPYATAWNHYARAELGLDSDAPYRVFGDVHPWSYKDFEGKPIYVVDKLERAMRQNPHLRVHVAYGYYDGATPYAAGQDALARTSLPPELLDNIEHRFYEAGHMMYVHEPSRLQQSKDLADFVARAT</sequence>
<dbReference type="RefSeq" id="WP_142006130.1">
    <property type="nucleotide sequence ID" value="NZ_CAJTBP010000001.1"/>
</dbReference>
<evidence type="ECO:0000256" key="1">
    <source>
        <dbReference type="SAM" id="MobiDB-lite"/>
    </source>
</evidence>
<dbReference type="GO" id="GO:0006508">
    <property type="term" value="P:proteolysis"/>
    <property type="evidence" value="ECO:0007669"/>
    <property type="project" value="InterPro"/>
</dbReference>
<protein>
    <submittedName>
        <fullName evidence="2">Carboxypeptidase C (Cathepsin A)</fullName>
    </submittedName>
</protein>
<proteinExistence type="predicted"/>
<dbReference type="SUPFAM" id="SSF53474">
    <property type="entry name" value="alpha/beta-Hydrolases"/>
    <property type="match status" value="1"/>
</dbReference>
<feature type="compositionally biased region" description="Low complexity" evidence="1">
    <location>
        <begin position="1"/>
        <end position="18"/>
    </location>
</feature>